<feature type="domain" description="Meiotically up-regulated protein Msb1/Mug8" evidence="2">
    <location>
        <begin position="69"/>
        <end position="551"/>
    </location>
</feature>
<name>A0A0J9X3M3_GEOCN</name>
<reference evidence="3" key="1">
    <citation type="submission" date="2014-03" db="EMBL/GenBank/DDBJ databases">
        <authorList>
            <person name="Casaregola S."/>
        </authorList>
    </citation>
    <scope>NUCLEOTIDE SEQUENCE [LARGE SCALE GENOMIC DNA]</scope>
    <source>
        <strain evidence="3">CLIB 918</strain>
    </source>
</reference>
<feature type="region of interest" description="Disordered" evidence="1">
    <location>
        <begin position="779"/>
        <end position="833"/>
    </location>
</feature>
<sequence>MATHTPRSRDVNLDIGKQIEDIQTHSFSNFSFSESQDIFNSNVLPRLLLRELIHETTDLLIGNSTDPTSQGYTAPHLLVAFRPYMFEKGQLSDVPCDHKDVQQIIETVFPRTKPPLTGDALRSVLKIAEAYTLVGVLKWCWARLPGGVVTWKVYEKFKVEEERTGFKYDAYSTVLSRCVDSVVHETIISDFTNFIIRVLMLQPPSSIEQLVRLAGTWAFELIRPNQEAPTSFGDGVSCWSVAAEAFFHFYLAFLRTFLPMAGSEEQVVLPLNLVNFLMNNKDYPPQKSLSNRQLMTVPKITLTVGKLSASPFVLLKRVSQSISLSDPDQFNTQDDYTTLRYLFDDPKGTDNRLTPESKRILLEITDQNTIFNDHVMKIKDTVRLPYDLRGRTWSKSYNHCYIDPITGDPHRPFTNYVYEDHQRESIMKSRLPSSERQNAPYPTSPNPEKVRPMQVGTWNEVLNFYSQASNSEKYANLEAWNRQRKIANDNQTTCDLARIAIDDFFVWVWMSSLSDEQTEATKALFGRSIVVEVDLSGVGDPRQRRWVVIEEVLSPRPPPLKPKSNIVDPPFEVGRRVVSTPSKFPKQVKEKRAKSERRPVKTKKIVTSPSVHKPKPVKMPESVKMPEPAPLEPEVESTRIMIHYDNFDPLVEAIAQRLKKQNIDHQTQTVVDNGVQTEDELHGISTDEGNSKGCQTEVSSVKSAPISRHVSSSATQRQAVTPQEVAYEKRLPVQNTQVSNHDILPLSKYDFSSPQSNTLDKLAGFEEDYMITPILSDLPKKQNLPDLSRKEKPKATPQSYDEESFVTAIDTSFPSTNSKSQKPQRKIPKFQRPTQVFDEGLFERSSSAGSMASMRRKIPRDFDNHPLTGPSFPTAANVGHIDSPLQQPRALFKPNTGEESPMTIDDNYRYDERPKDSPDSGYAQLPLRSFTKNGSDSDVSRIGGLSPENNSRITRDHVAESASVFGGSSQRTGSSNLEPKWQDVRNTLQGMASQRPTVLPAIMSQITVDKNAAATNANTLVGGVASPEDYINATVTAKRRPSVNTGDHVKNIVISGNTSSGAGGIPRVVGLSKNDIDGQYNDDDDENYTRYGTGLLLRDNQEKMFPDTTRMPRATSNPIQTKQVPDNSLYPSTKYDLFGPNPFPTPTSKPRGLVYSLPPNPRDHTHGHHHSRRSLSTSNAGSWKKVEVEPVLHNNSEPVASYNLQAENNRLAYEQKQVQQQMFLQEQAHKNNRVASADKGYSSMSIMGLLEWSKKKKRKDNQEEGK</sequence>
<dbReference type="PANTHER" id="PTHR28093">
    <property type="entry name" value="MORPHOGENESIS-RELATED PROTEIN MSB1"/>
    <property type="match status" value="1"/>
</dbReference>
<organism evidence="3 4">
    <name type="scientific">Geotrichum candidum</name>
    <name type="common">Oospora lactis</name>
    <name type="synonym">Dipodascus geotrichum</name>
    <dbReference type="NCBI Taxonomy" id="1173061"/>
    <lineage>
        <taxon>Eukaryota</taxon>
        <taxon>Fungi</taxon>
        <taxon>Dikarya</taxon>
        <taxon>Ascomycota</taxon>
        <taxon>Saccharomycotina</taxon>
        <taxon>Dipodascomycetes</taxon>
        <taxon>Dipodascales</taxon>
        <taxon>Dipodascaceae</taxon>
        <taxon>Geotrichum</taxon>
    </lineage>
</organism>
<comment type="caution">
    <text evidence="3">The sequence shown here is derived from an EMBL/GenBank/DDBJ whole genome shotgun (WGS) entry which is preliminary data.</text>
</comment>
<feature type="compositionally biased region" description="Basic and acidic residues" evidence="1">
    <location>
        <begin position="906"/>
        <end position="918"/>
    </location>
</feature>
<dbReference type="STRING" id="1173061.A0A0J9X3M3"/>
<feature type="compositionally biased region" description="Basic residues" evidence="1">
    <location>
        <begin position="589"/>
        <end position="604"/>
    </location>
</feature>
<gene>
    <name evidence="3" type="ORF">BN980_GECA01s04355g</name>
</gene>
<dbReference type="GO" id="GO:0005935">
    <property type="term" value="C:cellular bud neck"/>
    <property type="evidence" value="ECO:0007669"/>
    <property type="project" value="TreeGrafter"/>
</dbReference>
<dbReference type="InterPro" id="IPR012965">
    <property type="entry name" value="Msb1/Mug8_dom"/>
</dbReference>
<dbReference type="EMBL" id="CCBN010000001">
    <property type="protein sequence ID" value="CDO51318.1"/>
    <property type="molecule type" value="Genomic_DNA"/>
</dbReference>
<feature type="region of interest" description="Disordered" evidence="1">
    <location>
        <begin position="862"/>
        <end position="952"/>
    </location>
</feature>
<accession>A0A0J9X3M3</accession>
<evidence type="ECO:0000256" key="1">
    <source>
        <dbReference type="SAM" id="MobiDB-lite"/>
    </source>
</evidence>
<evidence type="ECO:0000259" key="2">
    <source>
        <dbReference type="Pfam" id="PF08101"/>
    </source>
</evidence>
<dbReference type="AlphaFoldDB" id="A0A0J9X3M3"/>
<feature type="compositionally biased region" description="Polar residues" evidence="1">
    <location>
        <begin position="431"/>
        <end position="441"/>
    </location>
</feature>
<dbReference type="InterPro" id="IPR037508">
    <property type="entry name" value="Msb1/Mug8"/>
</dbReference>
<evidence type="ECO:0000313" key="4">
    <source>
        <dbReference type="Proteomes" id="UP000242525"/>
    </source>
</evidence>
<dbReference type="GO" id="GO:0005934">
    <property type="term" value="C:cellular bud tip"/>
    <property type="evidence" value="ECO:0007669"/>
    <property type="project" value="TreeGrafter"/>
</dbReference>
<feature type="compositionally biased region" description="Polar residues" evidence="1">
    <location>
        <begin position="809"/>
        <end position="821"/>
    </location>
</feature>
<feature type="compositionally biased region" description="Polar residues" evidence="1">
    <location>
        <begin position="1114"/>
        <end position="1131"/>
    </location>
</feature>
<dbReference type="Proteomes" id="UP000242525">
    <property type="component" value="Unassembled WGS sequence"/>
</dbReference>
<dbReference type="OrthoDB" id="3362494at2759"/>
<protein>
    <submittedName>
        <fullName evidence="3">Similar to Saccharomyces cerevisiae YOR188W MSB1 Protein involved in positive regulation of both 1,3-beta-glucan synthesis and the Pkc1p-MAPK pathway</fullName>
    </submittedName>
</protein>
<evidence type="ECO:0000313" key="3">
    <source>
        <dbReference type="EMBL" id="CDO51318.1"/>
    </source>
</evidence>
<feature type="region of interest" description="Disordered" evidence="1">
    <location>
        <begin position="1107"/>
        <end position="1182"/>
    </location>
</feature>
<dbReference type="Pfam" id="PF08101">
    <property type="entry name" value="Msb1-Mug8_dom"/>
    <property type="match status" value="1"/>
</dbReference>
<keyword evidence="4" id="KW-1185">Reference proteome</keyword>
<feature type="region of interest" description="Disordered" evidence="1">
    <location>
        <begin position="427"/>
        <end position="450"/>
    </location>
</feature>
<proteinExistence type="predicted"/>
<feature type="region of interest" description="Disordered" evidence="1">
    <location>
        <begin position="582"/>
        <end position="629"/>
    </location>
</feature>
<dbReference type="PANTHER" id="PTHR28093:SF1">
    <property type="entry name" value="MORPHOGENESIS-RELATED PROTEIN MSB1"/>
    <property type="match status" value="1"/>
</dbReference>